<dbReference type="Pfam" id="PF00156">
    <property type="entry name" value="Pribosyltran"/>
    <property type="match status" value="1"/>
</dbReference>
<reference evidence="2 3" key="2">
    <citation type="submission" date="2018-06" db="EMBL/GenBank/DDBJ databases">
        <title>Metagenomic assembly of (sub)arctic Cyanobacteria and their associated microbiome from non-axenic cultures.</title>
        <authorList>
            <person name="Baurain D."/>
        </authorList>
    </citation>
    <scope>NUCLEOTIDE SEQUENCE [LARGE SCALE GENOMIC DNA]</scope>
    <source>
        <strain evidence="2">ULC066bin1</strain>
    </source>
</reference>
<comment type="caution">
    <text evidence="2">The sequence shown here is derived from an EMBL/GenBank/DDBJ whole genome shotgun (WGS) entry which is preliminary data.</text>
</comment>
<keyword evidence="2" id="KW-0328">Glycosyltransferase</keyword>
<gene>
    <name evidence="2" type="ORF">DCF19_19620</name>
</gene>
<dbReference type="InterPro" id="IPR029057">
    <property type="entry name" value="PRTase-like"/>
</dbReference>
<keyword evidence="2" id="KW-0808">Transferase</keyword>
<dbReference type="EMBL" id="QBML01000033">
    <property type="protein sequence ID" value="PZO37209.1"/>
    <property type="molecule type" value="Genomic_DNA"/>
</dbReference>
<dbReference type="CDD" id="cd06223">
    <property type="entry name" value="PRTases_typeI"/>
    <property type="match status" value="1"/>
</dbReference>
<dbReference type="GO" id="GO:0016757">
    <property type="term" value="F:glycosyltransferase activity"/>
    <property type="evidence" value="ECO:0007669"/>
    <property type="project" value="UniProtKB-KW"/>
</dbReference>
<dbReference type="Proteomes" id="UP000249467">
    <property type="component" value="Unassembled WGS sequence"/>
</dbReference>
<dbReference type="InterPro" id="IPR000836">
    <property type="entry name" value="PRTase_dom"/>
</dbReference>
<dbReference type="AlphaFoldDB" id="A0A2W4W591"/>
<evidence type="ECO:0000313" key="3">
    <source>
        <dbReference type="Proteomes" id="UP000249467"/>
    </source>
</evidence>
<proteinExistence type="predicted"/>
<dbReference type="Gene3D" id="3.40.50.2020">
    <property type="match status" value="1"/>
</dbReference>
<dbReference type="SUPFAM" id="SSF53271">
    <property type="entry name" value="PRTase-like"/>
    <property type="match status" value="1"/>
</dbReference>
<evidence type="ECO:0000313" key="2">
    <source>
        <dbReference type="EMBL" id="PZO37209.1"/>
    </source>
</evidence>
<organism evidence="2 3">
    <name type="scientific">Pseudanabaena frigida</name>
    <dbReference type="NCBI Taxonomy" id="945775"/>
    <lineage>
        <taxon>Bacteria</taxon>
        <taxon>Bacillati</taxon>
        <taxon>Cyanobacteriota</taxon>
        <taxon>Cyanophyceae</taxon>
        <taxon>Pseudanabaenales</taxon>
        <taxon>Pseudanabaenaceae</taxon>
        <taxon>Pseudanabaena</taxon>
    </lineage>
</organism>
<sequence length="216" mass="23667">MQVLSLFEDRYTAGCQLAELIVKDKPMNPLVYGIPRGGVLVAAPIAEKLSCPLDVAIAKKITLPSNPETALGAISSDGFIVDIGREYCTPSEWSHAIHNARTKAEGLLHMFQPFRPQLEIAETTAILVDDGIATGATIAAITAAMKNMPYREIWLAVPVAPLRIPRLLTSLIDKIILLEQPEIFMSVSCFYKHFPEVTTSEALSYFQSANHELSKS</sequence>
<feature type="domain" description="Phosphoribosyltransferase" evidence="1">
    <location>
        <begin position="25"/>
        <end position="160"/>
    </location>
</feature>
<name>A0A2W4W591_9CYAN</name>
<protein>
    <submittedName>
        <fullName evidence="2">Phosphoribosyltransferase</fullName>
    </submittedName>
</protein>
<reference evidence="2 3" key="1">
    <citation type="submission" date="2018-04" db="EMBL/GenBank/DDBJ databases">
        <authorList>
            <person name="Go L.Y."/>
            <person name="Mitchell J.A."/>
        </authorList>
    </citation>
    <scope>NUCLEOTIDE SEQUENCE [LARGE SCALE GENOMIC DNA]</scope>
    <source>
        <strain evidence="2">ULC066bin1</strain>
    </source>
</reference>
<dbReference type="Gene3D" id="3.30.1310.20">
    <property type="entry name" value="PRTase-like"/>
    <property type="match status" value="1"/>
</dbReference>
<evidence type="ECO:0000259" key="1">
    <source>
        <dbReference type="Pfam" id="PF00156"/>
    </source>
</evidence>
<accession>A0A2W4W591</accession>